<sequence length="72" mass="8407">MKEYTLEDMSKVFETARGIINRQKEALKMRDTEIDRLHEIIKCKNVLLVAYRLGTRKGVEKALDRLEALKGE</sequence>
<dbReference type="AlphaFoldDB" id="A0A0F9ELH1"/>
<proteinExistence type="predicted"/>
<comment type="caution">
    <text evidence="1">The sequence shown here is derived from an EMBL/GenBank/DDBJ whole genome shotgun (WGS) entry which is preliminary data.</text>
</comment>
<dbReference type="EMBL" id="LAZR01026970">
    <property type="protein sequence ID" value="KKL67141.1"/>
    <property type="molecule type" value="Genomic_DNA"/>
</dbReference>
<name>A0A0F9ELH1_9ZZZZ</name>
<protein>
    <submittedName>
        <fullName evidence="1">Uncharacterized protein</fullName>
    </submittedName>
</protein>
<gene>
    <name evidence="1" type="ORF">LCGC14_2137930</name>
</gene>
<reference evidence="1" key="1">
    <citation type="journal article" date="2015" name="Nature">
        <title>Complex archaea that bridge the gap between prokaryotes and eukaryotes.</title>
        <authorList>
            <person name="Spang A."/>
            <person name="Saw J.H."/>
            <person name="Jorgensen S.L."/>
            <person name="Zaremba-Niedzwiedzka K."/>
            <person name="Martijn J."/>
            <person name="Lind A.E."/>
            <person name="van Eijk R."/>
            <person name="Schleper C."/>
            <person name="Guy L."/>
            <person name="Ettema T.J."/>
        </authorList>
    </citation>
    <scope>NUCLEOTIDE SEQUENCE</scope>
</reference>
<evidence type="ECO:0000313" key="1">
    <source>
        <dbReference type="EMBL" id="KKL67141.1"/>
    </source>
</evidence>
<organism evidence="1">
    <name type="scientific">marine sediment metagenome</name>
    <dbReference type="NCBI Taxonomy" id="412755"/>
    <lineage>
        <taxon>unclassified sequences</taxon>
        <taxon>metagenomes</taxon>
        <taxon>ecological metagenomes</taxon>
    </lineage>
</organism>
<accession>A0A0F9ELH1</accession>